<reference evidence="3" key="3">
    <citation type="submission" date="2018-07" db="EMBL/GenBank/DDBJ databases">
        <title>WGS assembly of Glycine max.</title>
        <authorList>
            <person name="Schmutz J."/>
            <person name="Cannon S."/>
            <person name="Schlueter J."/>
            <person name="Ma J."/>
            <person name="Mitros T."/>
            <person name="Nelson W."/>
            <person name="Hyten D."/>
            <person name="Song Q."/>
            <person name="Thelen J."/>
            <person name="Cheng J."/>
            <person name="Xu D."/>
            <person name="Hellsten U."/>
            <person name="May G."/>
            <person name="Yu Y."/>
            <person name="Sakurai T."/>
            <person name="Umezawa T."/>
            <person name="Bhattacharyya M."/>
            <person name="Sandhu D."/>
            <person name="Valliyodan B."/>
            <person name="Lindquist E."/>
            <person name="Peto M."/>
            <person name="Grant D."/>
            <person name="Shu S."/>
            <person name="Goodstein D."/>
            <person name="Barry K."/>
            <person name="Futrell-Griggs M."/>
            <person name="Abernathy B."/>
            <person name="Du J."/>
            <person name="Tian Z."/>
            <person name="Zhu L."/>
            <person name="Gill N."/>
            <person name="Joshi T."/>
            <person name="Libault M."/>
            <person name="Sethuraman A."/>
            <person name="Zhang X."/>
            <person name="Shinozaki K."/>
            <person name="Nguyen H."/>
            <person name="Wing R."/>
            <person name="Cregan P."/>
            <person name="Specht J."/>
            <person name="Grimwood J."/>
            <person name="Rokhsar D."/>
            <person name="Stacey G."/>
            <person name="Shoemaker R."/>
            <person name="Jackson S."/>
        </authorList>
    </citation>
    <scope>NUCLEOTIDE SEQUENCE</scope>
    <source>
        <tissue evidence="3">Callus</tissue>
    </source>
</reference>
<name>K7KDL8_SOYBN</name>
<dbReference type="PaxDb" id="3847-GLYMA03G16341.1"/>
<protein>
    <recommendedName>
        <fullName evidence="2">EF-hand domain-containing protein</fullName>
    </recommendedName>
</protein>
<evidence type="ECO:0000313" key="4">
    <source>
        <dbReference type="EnsemblPlants" id="KRH62440"/>
    </source>
</evidence>
<dbReference type="GO" id="GO:0005509">
    <property type="term" value="F:calcium ion binding"/>
    <property type="evidence" value="ECO:0007669"/>
    <property type="project" value="InterPro"/>
</dbReference>
<dbReference type="AlphaFoldDB" id="K7KDL8"/>
<gene>
    <name evidence="3" type="ORF">GLYMA_04G108900</name>
</gene>
<dbReference type="Pfam" id="PF00036">
    <property type="entry name" value="EF-hand_1"/>
    <property type="match status" value="1"/>
</dbReference>
<dbReference type="InParanoid" id="K7KDL8"/>
<reference evidence="4" key="2">
    <citation type="submission" date="2018-02" db="UniProtKB">
        <authorList>
            <consortium name="EnsemblPlants"/>
        </authorList>
    </citation>
    <scope>IDENTIFICATION</scope>
    <source>
        <strain evidence="4">Williams 82</strain>
    </source>
</reference>
<dbReference type="InterPro" id="IPR011992">
    <property type="entry name" value="EF-hand-dom_pair"/>
</dbReference>
<keyword evidence="1" id="KW-0106">Calcium</keyword>
<dbReference type="Gramene" id="KRH62440">
    <property type="protein sequence ID" value="KRH62440"/>
    <property type="gene ID" value="GLYMA_04G108900"/>
</dbReference>
<dbReference type="STRING" id="3847.K7KDL8"/>
<feature type="domain" description="EF-hand" evidence="2">
    <location>
        <begin position="36"/>
        <end position="71"/>
    </location>
</feature>
<sequence>MREDGASDKPRSRYQRIIYESSFIFLQVIAENLSEEEIIGLKEMFKSMDTDNNGTITFEELKVGLPKLGTKVSESKVRQLMEAVYLWEFSILQLWYHRLEPTYSYINSLKVGSGLL</sequence>
<reference evidence="3 4" key="1">
    <citation type="journal article" date="2010" name="Nature">
        <title>Genome sequence of the palaeopolyploid soybean.</title>
        <authorList>
            <person name="Schmutz J."/>
            <person name="Cannon S.B."/>
            <person name="Schlueter J."/>
            <person name="Ma J."/>
            <person name="Mitros T."/>
            <person name="Nelson W."/>
            <person name="Hyten D.L."/>
            <person name="Song Q."/>
            <person name="Thelen J.J."/>
            <person name="Cheng J."/>
            <person name="Xu D."/>
            <person name="Hellsten U."/>
            <person name="May G.D."/>
            <person name="Yu Y."/>
            <person name="Sakurai T."/>
            <person name="Umezawa T."/>
            <person name="Bhattacharyya M.K."/>
            <person name="Sandhu D."/>
            <person name="Valliyodan B."/>
            <person name="Lindquist E."/>
            <person name="Peto M."/>
            <person name="Grant D."/>
            <person name="Shu S."/>
            <person name="Goodstein D."/>
            <person name="Barry K."/>
            <person name="Futrell-Griggs M."/>
            <person name="Abernathy B."/>
            <person name="Du J."/>
            <person name="Tian Z."/>
            <person name="Zhu L."/>
            <person name="Gill N."/>
            <person name="Joshi T."/>
            <person name="Libault M."/>
            <person name="Sethuraman A."/>
            <person name="Zhang X.-C."/>
            <person name="Shinozaki K."/>
            <person name="Nguyen H.T."/>
            <person name="Wing R.A."/>
            <person name="Cregan P."/>
            <person name="Specht J."/>
            <person name="Grimwood J."/>
            <person name="Rokhsar D."/>
            <person name="Stacey G."/>
            <person name="Shoemaker R.C."/>
            <person name="Jackson S.A."/>
        </authorList>
    </citation>
    <scope>NUCLEOTIDE SEQUENCE</scope>
    <source>
        <strain evidence="4">cv. Williams 82</strain>
        <tissue evidence="3">Callus</tissue>
    </source>
</reference>
<accession>K7KDL8</accession>
<evidence type="ECO:0000256" key="1">
    <source>
        <dbReference type="ARBA" id="ARBA00022837"/>
    </source>
</evidence>
<dbReference type="InterPro" id="IPR002048">
    <property type="entry name" value="EF_hand_dom"/>
</dbReference>
<dbReference type="Gene3D" id="1.10.238.10">
    <property type="entry name" value="EF-hand"/>
    <property type="match status" value="1"/>
</dbReference>
<dbReference type="EMBL" id="CM000837">
    <property type="protein sequence ID" value="KRH62440.1"/>
    <property type="molecule type" value="Genomic_DNA"/>
</dbReference>
<evidence type="ECO:0000313" key="5">
    <source>
        <dbReference type="Proteomes" id="UP000008827"/>
    </source>
</evidence>
<dbReference type="EnsemblPlants" id="KRH62440">
    <property type="protein sequence ID" value="KRH62440"/>
    <property type="gene ID" value="GLYMA_04G108900"/>
</dbReference>
<dbReference type="HOGENOM" id="CLU_2162972_0_0_1"/>
<dbReference type="SUPFAM" id="SSF47473">
    <property type="entry name" value="EF-hand"/>
    <property type="match status" value="1"/>
</dbReference>
<dbReference type="Proteomes" id="UP000008827">
    <property type="component" value="Chromosome 4"/>
</dbReference>
<dbReference type="eggNOG" id="KOG0032">
    <property type="taxonomic scope" value="Eukaryota"/>
</dbReference>
<dbReference type="PROSITE" id="PS00018">
    <property type="entry name" value="EF_HAND_1"/>
    <property type="match status" value="1"/>
</dbReference>
<evidence type="ECO:0000313" key="3">
    <source>
        <dbReference type="EMBL" id="KRH62440.1"/>
    </source>
</evidence>
<keyword evidence="5" id="KW-1185">Reference proteome</keyword>
<dbReference type="ExpressionAtlas" id="K7KDL8">
    <property type="expression patterns" value="baseline and differential"/>
</dbReference>
<dbReference type="PROSITE" id="PS50222">
    <property type="entry name" value="EF_HAND_2"/>
    <property type="match status" value="1"/>
</dbReference>
<dbReference type="SMR" id="K7KDL8"/>
<proteinExistence type="predicted"/>
<organism evidence="3">
    <name type="scientific">Glycine max</name>
    <name type="common">Soybean</name>
    <name type="synonym">Glycine hispida</name>
    <dbReference type="NCBI Taxonomy" id="3847"/>
    <lineage>
        <taxon>Eukaryota</taxon>
        <taxon>Viridiplantae</taxon>
        <taxon>Streptophyta</taxon>
        <taxon>Embryophyta</taxon>
        <taxon>Tracheophyta</taxon>
        <taxon>Spermatophyta</taxon>
        <taxon>Magnoliopsida</taxon>
        <taxon>eudicotyledons</taxon>
        <taxon>Gunneridae</taxon>
        <taxon>Pentapetalae</taxon>
        <taxon>rosids</taxon>
        <taxon>fabids</taxon>
        <taxon>Fabales</taxon>
        <taxon>Fabaceae</taxon>
        <taxon>Papilionoideae</taxon>
        <taxon>50 kb inversion clade</taxon>
        <taxon>NPAAA clade</taxon>
        <taxon>indigoferoid/millettioid clade</taxon>
        <taxon>Phaseoleae</taxon>
        <taxon>Glycine</taxon>
        <taxon>Glycine subgen. Soja</taxon>
    </lineage>
</organism>
<dbReference type="SMART" id="SM00054">
    <property type="entry name" value="EFh"/>
    <property type="match status" value="1"/>
</dbReference>
<dbReference type="InterPro" id="IPR018247">
    <property type="entry name" value="EF_Hand_1_Ca_BS"/>
</dbReference>
<dbReference type="CDD" id="cd00051">
    <property type="entry name" value="EFh"/>
    <property type="match status" value="1"/>
</dbReference>
<evidence type="ECO:0000259" key="2">
    <source>
        <dbReference type="PROSITE" id="PS50222"/>
    </source>
</evidence>